<evidence type="ECO:0000259" key="1">
    <source>
        <dbReference type="Pfam" id="PF13966"/>
    </source>
</evidence>
<dbReference type="EMBL" id="BDDD01000765">
    <property type="protein sequence ID" value="GAV69995.1"/>
    <property type="molecule type" value="Genomic_DNA"/>
</dbReference>
<comment type="caution">
    <text evidence="2">The sequence shown here is derived from an EMBL/GenBank/DDBJ whole genome shotgun (WGS) entry which is preliminary data.</text>
</comment>
<dbReference type="AlphaFoldDB" id="A0A1Q3BPU7"/>
<keyword evidence="3" id="KW-1185">Reference proteome</keyword>
<reference evidence="3" key="1">
    <citation type="submission" date="2016-04" db="EMBL/GenBank/DDBJ databases">
        <title>Cephalotus genome sequencing.</title>
        <authorList>
            <person name="Fukushima K."/>
            <person name="Hasebe M."/>
            <person name="Fang X."/>
        </authorList>
    </citation>
    <scope>NUCLEOTIDE SEQUENCE [LARGE SCALE GENOMIC DNA]</scope>
    <source>
        <strain evidence="3">cv. St1</strain>
    </source>
</reference>
<name>A0A1Q3BPU7_CEPFO</name>
<protein>
    <submittedName>
        <fullName evidence="2">Zf-RVT domain-containing protein</fullName>
    </submittedName>
</protein>
<accession>A0A1Q3BPU7</accession>
<dbReference type="Proteomes" id="UP000187406">
    <property type="component" value="Unassembled WGS sequence"/>
</dbReference>
<feature type="domain" description="Reverse transcriptase zinc-binding" evidence="1">
    <location>
        <begin position="2"/>
        <end position="67"/>
    </location>
</feature>
<evidence type="ECO:0000313" key="2">
    <source>
        <dbReference type="EMBL" id="GAV69995.1"/>
    </source>
</evidence>
<organism evidence="2 3">
    <name type="scientific">Cephalotus follicularis</name>
    <name type="common">Albany pitcher plant</name>
    <dbReference type="NCBI Taxonomy" id="3775"/>
    <lineage>
        <taxon>Eukaryota</taxon>
        <taxon>Viridiplantae</taxon>
        <taxon>Streptophyta</taxon>
        <taxon>Embryophyta</taxon>
        <taxon>Tracheophyta</taxon>
        <taxon>Spermatophyta</taxon>
        <taxon>Magnoliopsida</taxon>
        <taxon>eudicotyledons</taxon>
        <taxon>Gunneridae</taxon>
        <taxon>Pentapetalae</taxon>
        <taxon>rosids</taxon>
        <taxon>fabids</taxon>
        <taxon>Oxalidales</taxon>
        <taxon>Cephalotaceae</taxon>
        <taxon>Cephalotus</taxon>
    </lineage>
</organism>
<gene>
    <name evidence="2" type="ORF">CFOL_v3_13494</name>
</gene>
<evidence type="ECO:0000313" key="3">
    <source>
        <dbReference type="Proteomes" id="UP000187406"/>
    </source>
</evidence>
<dbReference type="OrthoDB" id="1717299at2759"/>
<dbReference type="InParanoid" id="A0A1Q3BPU7"/>
<sequence>MWKWLWSLNIPPKIRLFGWKCCRNILPTNLSLAKRMPQKDPMCRICQGEEESIMHALFHYHWASKVWDDSNLSIMDELAKSKNLGTLFSTISVKLREEVRLLWVVA</sequence>
<proteinExistence type="predicted"/>
<dbReference type="Pfam" id="PF13966">
    <property type="entry name" value="zf-RVT"/>
    <property type="match status" value="1"/>
</dbReference>
<dbReference type="InterPro" id="IPR026960">
    <property type="entry name" value="RVT-Znf"/>
</dbReference>